<feature type="domain" description="C2H2-type" evidence="7">
    <location>
        <begin position="152"/>
        <end position="180"/>
    </location>
</feature>
<keyword evidence="5" id="KW-0863">Zinc-finger</keyword>
<keyword evidence="3" id="KW-0677">Repeat</keyword>
<proteinExistence type="inferred from homology"/>
<dbReference type="Pfam" id="PF16186">
    <property type="entry name" value="Arm_3"/>
    <property type="match status" value="1"/>
</dbReference>
<organism evidence="8 9">
    <name type="scientific">Capsella rubella</name>
    <dbReference type="NCBI Taxonomy" id="81985"/>
    <lineage>
        <taxon>Eukaryota</taxon>
        <taxon>Viridiplantae</taxon>
        <taxon>Streptophyta</taxon>
        <taxon>Embryophyta</taxon>
        <taxon>Tracheophyta</taxon>
        <taxon>Spermatophyta</taxon>
        <taxon>Magnoliopsida</taxon>
        <taxon>eudicotyledons</taxon>
        <taxon>Gunneridae</taxon>
        <taxon>Pentapetalae</taxon>
        <taxon>rosids</taxon>
        <taxon>malvids</taxon>
        <taxon>Brassicales</taxon>
        <taxon>Brassicaceae</taxon>
        <taxon>Camelineae</taxon>
        <taxon>Capsella</taxon>
    </lineage>
</organism>
<dbReference type="InterPro" id="IPR000225">
    <property type="entry name" value="Armadillo"/>
</dbReference>
<accession>R0GTZ4</accession>
<dbReference type="InterPro" id="IPR011989">
    <property type="entry name" value="ARM-like"/>
</dbReference>
<dbReference type="GO" id="GO:0008270">
    <property type="term" value="F:zinc ion binding"/>
    <property type="evidence" value="ECO:0007669"/>
    <property type="project" value="UniProtKB-KW"/>
</dbReference>
<dbReference type="CDD" id="cd18725">
    <property type="entry name" value="PIN_LabA-like"/>
    <property type="match status" value="1"/>
</dbReference>
<dbReference type="PANTHER" id="PTHR23316">
    <property type="entry name" value="IMPORTIN ALPHA"/>
    <property type="match status" value="1"/>
</dbReference>
<name>R0GTZ4_9BRAS</name>
<dbReference type="Proteomes" id="UP000029121">
    <property type="component" value="Unassembled WGS sequence"/>
</dbReference>
<dbReference type="PROSITE" id="PS50157">
    <property type="entry name" value="ZINC_FINGER_C2H2_2"/>
    <property type="match status" value="1"/>
</dbReference>
<dbReference type="Pfam" id="PF00514">
    <property type="entry name" value="Arm"/>
    <property type="match status" value="4"/>
</dbReference>
<evidence type="ECO:0000256" key="2">
    <source>
        <dbReference type="ARBA" id="ARBA00022448"/>
    </source>
</evidence>
<feature type="repeat" description="ARM" evidence="6">
    <location>
        <begin position="485"/>
        <end position="527"/>
    </location>
</feature>
<dbReference type="PROSITE" id="PS00028">
    <property type="entry name" value="ZINC_FINGER_C2H2_1"/>
    <property type="match status" value="1"/>
</dbReference>
<dbReference type="eggNOG" id="KOG0166">
    <property type="taxonomic scope" value="Eukaryota"/>
</dbReference>
<dbReference type="InterPro" id="IPR032413">
    <property type="entry name" value="Arm_3"/>
</dbReference>
<dbReference type="AlphaFoldDB" id="R0GTZ4"/>
<reference evidence="9" key="1">
    <citation type="journal article" date="2013" name="Nat. Genet.">
        <title>The Capsella rubella genome and the genomic consequences of rapid mating system evolution.</title>
        <authorList>
            <person name="Slotte T."/>
            <person name="Hazzouri K.M."/>
            <person name="Agren J.A."/>
            <person name="Koenig D."/>
            <person name="Maumus F."/>
            <person name="Guo Y.L."/>
            <person name="Steige K."/>
            <person name="Platts A.E."/>
            <person name="Escobar J.S."/>
            <person name="Newman L.K."/>
            <person name="Wang W."/>
            <person name="Mandakova T."/>
            <person name="Vello E."/>
            <person name="Smith L.M."/>
            <person name="Henz S.R."/>
            <person name="Steffen J."/>
            <person name="Takuno S."/>
            <person name="Brandvain Y."/>
            <person name="Coop G."/>
            <person name="Andolfatto P."/>
            <person name="Hu T.T."/>
            <person name="Blanchette M."/>
            <person name="Clark R.M."/>
            <person name="Quesneville H."/>
            <person name="Nordborg M."/>
            <person name="Gaut B.S."/>
            <person name="Lysak M.A."/>
            <person name="Jenkins J."/>
            <person name="Grimwood J."/>
            <person name="Chapman J."/>
            <person name="Prochnik S."/>
            <person name="Shu S."/>
            <person name="Rokhsar D."/>
            <person name="Schmutz J."/>
            <person name="Weigel D."/>
            <person name="Wright S.I."/>
        </authorList>
    </citation>
    <scope>NUCLEOTIDE SEQUENCE [LARGE SCALE GENOMIC DNA]</scope>
    <source>
        <strain evidence="9">cv. Monte Gargano</strain>
    </source>
</reference>
<evidence type="ECO:0000313" key="8">
    <source>
        <dbReference type="EMBL" id="EOA14638.1"/>
    </source>
</evidence>
<sequence>MSLFCNSIETLYPKPFLSHKSHFFTFSDSKFQNPKFPSFPLRRLRPITSCLKSASSSEIDLVRNKEGVFAPKEKKVVVLWDLDNKPPRGPPFEAATALRKVAEKLGRVVEISAYANRHAFIHLPHWVVEERRERRNLDFMERKGEVTPIEPYICGVCGRKCKTNLELKKHFKQLHERERQKKVNRMRSLKGKKRQKFKERYVSGNEKYNEAARRLLTPKVGYGLEAELRRAGVYVKTVEDKPQAADWAVKRQIQHSMTRGIDWLVLVSDDKDFSDMLRKAREADLGTLVVSDRDRALGRHADLWVPWIGVEKGEIGEKDLIPGKRPQFEEEESEVGFGGDELFSLSYDEDERAEMTVESDGFGRFNVSAFSEDEWVEDEGDFALSEIRAIIECLNGLENILKEEEEVSKAIIDGVWSDDPSLQFESTAKIRRDITRPSESVIRSEVLHRLVQFLCKEEFPKLQYEVAWILTNLATEKPEEVVGHGAVPILIHLLASPKDYVREQAIWALNNLAGHSTRYRDIVLHCGVLMPLLRLLYNDTTLRIATWTLCNLCRGRPSPAFEQVKPALPALELLLQSNDEEVLKHACLTLCNMSNGSEDGIQSLIEAGFVRKLIQFLQHPSPAILVLAVRTIGAIAAGNNQHTQCVINCGALPILSNLLTGNYEKNIKRHACWVISNITAGTEEQIQTVIDANFIPTLVYLAQNTEFELKKEAVWAISNVALSGSHDQIKYMVEQSCIKPLCDILVCEDMKTILKCLNGLENILKTGEAAKKTEDKNCYALLIEGAEGLEKIENLQSDDNIVICEKALKILETYWLVEEDENMNHIVLEAKTLYDMEPKTCSFGGQLKE</sequence>
<dbReference type="Gene3D" id="1.25.10.10">
    <property type="entry name" value="Leucine-rich Repeat Variant"/>
    <property type="match status" value="1"/>
</dbReference>
<dbReference type="GO" id="GO:0015031">
    <property type="term" value="P:protein transport"/>
    <property type="evidence" value="ECO:0007669"/>
    <property type="project" value="UniProtKB-KW"/>
</dbReference>
<keyword evidence="2" id="KW-0813">Transport</keyword>
<evidence type="ECO:0000256" key="6">
    <source>
        <dbReference type="PROSITE-ProRule" id="PRU00259"/>
    </source>
</evidence>
<evidence type="ECO:0000256" key="5">
    <source>
        <dbReference type="PROSITE-ProRule" id="PRU00042"/>
    </source>
</evidence>
<gene>
    <name evidence="8" type="ORF">CARUB_v10027896mg</name>
</gene>
<keyword evidence="4" id="KW-0653">Protein transport</keyword>
<evidence type="ECO:0000256" key="3">
    <source>
        <dbReference type="ARBA" id="ARBA00022737"/>
    </source>
</evidence>
<evidence type="ECO:0000313" key="9">
    <source>
        <dbReference type="Proteomes" id="UP000029121"/>
    </source>
</evidence>
<evidence type="ECO:0000256" key="1">
    <source>
        <dbReference type="ARBA" id="ARBA00010394"/>
    </source>
</evidence>
<dbReference type="EMBL" id="KB870812">
    <property type="protein sequence ID" value="EOA14638.1"/>
    <property type="molecule type" value="Genomic_DNA"/>
</dbReference>
<evidence type="ECO:0000256" key="4">
    <source>
        <dbReference type="ARBA" id="ARBA00022927"/>
    </source>
</evidence>
<dbReference type="InterPro" id="IPR016024">
    <property type="entry name" value="ARM-type_fold"/>
</dbReference>
<keyword evidence="5" id="KW-0862">Zinc</keyword>
<comment type="similarity">
    <text evidence="1">Belongs to the importin alpha family.</text>
</comment>
<feature type="repeat" description="ARM" evidence="6">
    <location>
        <begin position="566"/>
        <end position="608"/>
    </location>
</feature>
<protein>
    <recommendedName>
        <fullName evidence="7">C2H2-type domain-containing protein</fullName>
    </recommendedName>
</protein>
<evidence type="ECO:0000259" key="7">
    <source>
        <dbReference type="PROSITE" id="PS50157"/>
    </source>
</evidence>
<dbReference type="SMART" id="SM00185">
    <property type="entry name" value="ARM"/>
    <property type="match status" value="8"/>
</dbReference>
<dbReference type="InterPro" id="IPR013087">
    <property type="entry name" value="Znf_C2H2_type"/>
</dbReference>
<feature type="repeat" description="ARM" evidence="6">
    <location>
        <begin position="650"/>
        <end position="685"/>
    </location>
</feature>
<keyword evidence="5" id="KW-0479">Metal-binding</keyword>
<dbReference type="SUPFAM" id="SSF48371">
    <property type="entry name" value="ARM repeat"/>
    <property type="match status" value="1"/>
</dbReference>
<keyword evidence="9" id="KW-1185">Reference proteome</keyword>
<dbReference type="PROSITE" id="PS50176">
    <property type="entry name" value="ARM_REPEAT"/>
    <property type="match status" value="3"/>
</dbReference>